<name>A0ABP8H418_9ACTN</name>
<evidence type="ECO:0000313" key="2">
    <source>
        <dbReference type="EMBL" id="GAA4334035.1"/>
    </source>
</evidence>
<organism evidence="2 3">
    <name type="scientific">Streptomyces venetus</name>
    <dbReference type="NCBI Taxonomy" id="1701086"/>
    <lineage>
        <taxon>Bacteria</taxon>
        <taxon>Bacillati</taxon>
        <taxon>Actinomycetota</taxon>
        <taxon>Actinomycetes</taxon>
        <taxon>Kitasatosporales</taxon>
        <taxon>Streptomycetaceae</taxon>
        <taxon>Streptomyces</taxon>
    </lineage>
</organism>
<sequence>MKDQFWPFAECWDGWRGVRIGSPVVVSGICKVPRDDVGPRVIAKFRAGYMMERFSGTGIIRSSMRTPEVRGGGSAPTVEAMEGQYGTTG</sequence>
<protein>
    <submittedName>
        <fullName evidence="2">Uncharacterized protein</fullName>
    </submittedName>
</protein>
<comment type="caution">
    <text evidence="2">The sequence shown here is derived from an EMBL/GenBank/DDBJ whole genome shotgun (WGS) entry which is preliminary data.</text>
</comment>
<evidence type="ECO:0000256" key="1">
    <source>
        <dbReference type="SAM" id="MobiDB-lite"/>
    </source>
</evidence>
<proteinExistence type="predicted"/>
<keyword evidence="3" id="KW-1185">Reference proteome</keyword>
<dbReference type="Proteomes" id="UP001501115">
    <property type="component" value="Unassembled WGS sequence"/>
</dbReference>
<feature type="region of interest" description="Disordered" evidence="1">
    <location>
        <begin position="62"/>
        <end position="89"/>
    </location>
</feature>
<accession>A0ABP8H418</accession>
<dbReference type="EMBL" id="BAABET010000012">
    <property type="protein sequence ID" value="GAA4334035.1"/>
    <property type="molecule type" value="Genomic_DNA"/>
</dbReference>
<reference evidence="3" key="1">
    <citation type="journal article" date="2019" name="Int. J. Syst. Evol. Microbiol.">
        <title>The Global Catalogue of Microorganisms (GCM) 10K type strain sequencing project: providing services to taxonomists for standard genome sequencing and annotation.</title>
        <authorList>
            <consortium name="The Broad Institute Genomics Platform"/>
            <consortium name="The Broad Institute Genome Sequencing Center for Infectious Disease"/>
            <person name="Wu L."/>
            <person name="Ma J."/>
        </authorList>
    </citation>
    <scope>NUCLEOTIDE SEQUENCE [LARGE SCALE GENOMIC DNA]</scope>
    <source>
        <strain evidence="3">JCM 31290</strain>
    </source>
</reference>
<evidence type="ECO:0000313" key="3">
    <source>
        <dbReference type="Proteomes" id="UP001501115"/>
    </source>
</evidence>
<gene>
    <name evidence="2" type="ORF">GCM10023086_65670</name>
</gene>